<feature type="transmembrane region" description="Helical" evidence="1">
    <location>
        <begin position="162"/>
        <end position="181"/>
    </location>
</feature>
<dbReference type="OrthoDB" id="9798690at2"/>
<dbReference type="InterPro" id="IPR039447">
    <property type="entry name" value="UreH-like_TM_dom"/>
</dbReference>
<reference evidence="3 4" key="1">
    <citation type="submission" date="2019-03" db="EMBL/GenBank/DDBJ databases">
        <title>Genomic Encyclopedia of Type Strains, Phase IV (KMG-IV): sequencing the most valuable type-strain genomes for metagenomic binning, comparative biology and taxonomic classification.</title>
        <authorList>
            <person name="Goeker M."/>
        </authorList>
    </citation>
    <scope>NUCLEOTIDE SEQUENCE [LARGE SCALE GENOMIC DNA]</scope>
    <source>
        <strain evidence="3 4">DSM 23344</strain>
    </source>
</reference>
<evidence type="ECO:0000313" key="4">
    <source>
        <dbReference type="Proteomes" id="UP000294980"/>
    </source>
</evidence>
<gene>
    <name evidence="3" type="ORF">EV688_102134</name>
</gene>
<feature type="transmembrane region" description="Helical" evidence="1">
    <location>
        <begin position="128"/>
        <end position="150"/>
    </location>
</feature>
<comment type="caution">
    <text evidence="3">The sequence shown here is derived from an EMBL/GenBank/DDBJ whole genome shotgun (WGS) entry which is preliminary data.</text>
</comment>
<name>A0A4R2KXQ4_9GAMM</name>
<dbReference type="AlphaFoldDB" id="A0A4R2KXQ4"/>
<sequence length="240" mass="24741">MNSVSLLAALAIGLAGAGHCLGMCGGIAAAVGLGGKAAPGTTVAYHAGRISSYTLLGALLGLLAGSIQLAEWTLGLRYLAGFLLIAMGLYIADWWRGLTYLERAGAVLWRPIQRFSARWLPVQRAREAYALGLGWGLMPCGLIYSALAYALTAQDALQSAGLMLAFGVGTLPTMLGASFAAGHVSAILKSRGFKTLVAVLMIAAGAWTLHLTYAHGGHLLQREIVPGGGSSAPMDHSGHG</sequence>
<dbReference type="PANTHER" id="PTHR42208:SF1">
    <property type="entry name" value="HEAVY METAL TRANSPORTER"/>
    <property type="match status" value="1"/>
</dbReference>
<keyword evidence="4" id="KW-1185">Reference proteome</keyword>
<evidence type="ECO:0000259" key="2">
    <source>
        <dbReference type="Pfam" id="PF13386"/>
    </source>
</evidence>
<feature type="domain" description="Urease accessory protein UreH-like transmembrane" evidence="2">
    <location>
        <begin position="8"/>
        <end position="207"/>
    </location>
</feature>
<feature type="transmembrane region" description="Helical" evidence="1">
    <location>
        <begin position="74"/>
        <end position="92"/>
    </location>
</feature>
<dbReference type="Proteomes" id="UP000294980">
    <property type="component" value="Unassembled WGS sequence"/>
</dbReference>
<feature type="transmembrane region" description="Helical" evidence="1">
    <location>
        <begin position="193"/>
        <end position="213"/>
    </location>
</feature>
<protein>
    <recommendedName>
        <fullName evidence="2">Urease accessory protein UreH-like transmembrane domain-containing protein</fullName>
    </recommendedName>
</protein>
<keyword evidence="1" id="KW-0472">Membrane</keyword>
<dbReference type="RefSeq" id="WP_117314563.1">
    <property type="nucleotide sequence ID" value="NZ_QQSW01000001.1"/>
</dbReference>
<keyword evidence="1" id="KW-0812">Transmembrane</keyword>
<dbReference type="EMBL" id="SLWX01000002">
    <property type="protein sequence ID" value="TCO77677.1"/>
    <property type="molecule type" value="Genomic_DNA"/>
</dbReference>
<dbReference type="Pfam" id="PF13386">
    <property type="entry name" value="DsbD_2"/>
    <property type="match status" value="1"/>
</dbReference>
<proteinExistence type="predicted"/>
<keyword evidence="1" id="KW-1133">Transmembrane helix</keyword>
<evidence type="ECO:0000313" key="3">
    <source>
        <dbReference type="EMBL" id="TCO77677.1"/>
    </source>
</evidence>
<accession>A0A4R2KXQ4</accession>
<dbReference type="PANTHER" id="PTHR42208">
    <property type="entry name" value="HEAVY METAL TRANSPORTER-RELATED"/>
    <property type="match status" value="1"/>
</dbReference>
<feature type="transmembrane region" description="Helical" evidence="1">
    <location>
        <begin position="50"/>
        <end position="67"/>
    </location>
</feature>
<organism evidence="3 4">
    <name type="scientific">Chromatocurvus halotolerans</name>
    <dbReference type="NCBI Taxonomy" id="1132028"/>
    <lineage>
        <taxon>Bacteria</taxon>
        <taxon>Pseudomonadati</taxon>
        <taxon>Pseudomonadota</taxon>
        <taxon>Gammaproteobacteria</taxon>
        <taxon>Cellvibrionales</taxon>
        <taxon>Halieaceae</taxon>
        <taxon>Chromatocurvus</taxon>
    </lineage>
</organism>
<evidence type="ECO:0000256" key="1">
    <source>
        <dbReference type="SAM" id="Phobius"/>
    </source>
</evidence>